<proteinExistence type="predicted"/>
<accession>W4QZH9</accession>
<comment type="caution">
    <text evidence="2">The sequence shown here is derived from an EMBL/GenBank/DDBJ whole genome shotgun (WGS) entry which is preliminary data.</text>
</comment>
<keyword evidence="3" id="KW-1185">Reference proteome</keyword>
<protein>
    <submittedName>
        <fullName evidence="2">Uncharacterized protein</fullName>
    </submittedName>
</protein>
<keyword evidence="1" id="KW-1133">Transmembrane helix</keyword>
<dbReference type="Proteomes" id="UP000018896">
    <property type="component" value="Unassembled WGS sequence"/>
</dbReference>
<sequence>MKRKLLVVLLFAGLGSSMVSSMDSLSYTFKSTYYVVSATLFFIFAILSFYLYKVRTVF</sequence>
<organism evidence="2 3">
    <name type="scientific">Halalkalibacter akibai (strain ATCC 43226 / DSM 21942 / CIP 109018 / JCM 9157 / 1139)</name>
    <name type="common">Bacillus akibai</name>
    <dbReference type="NCBI Taxonomy" id="1236973"/>
    <lineage>
        <taxon>Bacteria</taxon>
        <taxon>Bacillati</taxon>
        <taxon>Bacillota</taxon>
        <taxon>Bacilli</taxon>
        <taxon>Bacillales</taxon>
        <taxon>Bacillaceae</taxon>
        <taxon>Halalkalibacter</taxon>
    </lineage>
</organism>
<keyword evidence="1" id="KW-0472">Membrane</keyword>
<name>W4QZH9_HALA3</name>
<evidence type="ECO:0000256" key="1">
    <source>
        <dbReference type="SAM" id="Phobius"/>
    </source>
</evidence>
<feature type="transmembrane region" description="Helical" evidence="1">
    <location>
        <begin position="31"/>
        <end position="52"/>
    </location>
</feature>
<dbReference type="AlphaFoldDB" id="W4QZH9"/>
<reference evidence="2 3" key="1">
    <citation type="journal article" date="2014" name="Genome Announc.">
        <title>Draft Genome Sequences of Three Alkaliphilic Bacillus Strains, Bacillus wakoensis JCM 9140T, Bacillus akibai JCM 9157T, and Bacillus hemicellulosilyticus JCM 9152T.</title>
        <authorList>
            <person name="Yuki M."/>
            <person name="Oshima K."/>
            <person name="Suda W."/>
            <person name="Oshida Y."/>
            <person name="Kitamura K."/>
            <person name="Iida T."/>
            <person name="Hattori M."/>
            <person name="Ohkuma M."/>
        </authorList>
    </citation>
    <scope>NUCLEOTIDE SEQUENCE [LARGE SCALE GENOMIC DNA]</scope>
    <source>
        <strain evidence="2 3">JCM 9157</strain>
    </source>
</reference>
<dbReference type="RefSeq" id="WP_156321512.1">
    <property type="nucleotide sequence ID" value="NZ_BAUV01000077.1"/>
</dbReference>
<evidence type="ECO:0000313" key="2">
    <source>
        <dbReference type="EMBL" id="GAE37471.1"/>
    </source>
</evidence>
<gene>
    <name evidence="2" type="ORF">JCM9157_4773</name>
</gene>
<dbReference type="EMBL" id="BAUV01000077">
    <property type="protein sequence ID" value="GAE37471.1"/>
    <property type="molecule type" value="Genomic_DNA"/>
</dbReference>
<evidence type="ECO:0000313" key="3">
    <source>
        <dbReference type="Proteomes" id="UP000018896"/>
    </source>
</evidence>
<keyword evidence="1" id="KW-0812">Transmembrane</keyword>
<dbReference type="STRING" id="1236973.JCM9157_4773"/>